<dbReference type="Proteomes" id="UP000001902">
    <property type="component" value="Chromosome"/>
</dbReference>
<dbReference type="EMBL" id="CP001859">
    <property type="protein sequence ID" value="ADB47434.1"/>
    <property type="molecule type" value="Genomic_DNA"/>
</dbReference>
<proteinExistence type="predicted"/>
<dbReference type="RefSeq" id="WP_012938423.1">
    <property type="nucleotide sequence ID" value="NC_013740.1"/>
</dbReference>
<protein>
    <submittedName>
        <fullName evidence="1">Uncharacterized protein</fullName>
    </submittedName>
</protein>
<dbReference type="STRING" id="591001.Acfer_1065"/>
<dbReference type="GeneID" id="78334789"/>
<organism evidence="1 2">
    <name type="scientific">Acidaminococcus fermentans (strain ATCC 25085 / DSM 20731 / CCUG 9996 / CIP 106432 / VR4)</name>
    <dbReference type="NCBI Taxonomy" id="591001"/>
    <lineage>
        <taxon>Bacteria</taxon>
        <taxon>Bacillati</taxon>
        <taxon>Bacillota</taxon>
        <taxon>Negativicutes</taxon>
        <taxon>Acidaminococcales</taxon>
        <taxon>Acidaminococcaceae</taxon>
        <taxon>Acidaminococcus</taxon>
    </lineage>
</organism>
<gene>
    <name evidence="1" type="ordered locus">Acfer_1065</name>
</gene>
<evidence type="ECO:0000313" key="2">
    <source>
        <dbReference type="Proteomes" id="UP000001902"/>
    </source>
</evidence>
<dbReference type="OrthoDB" id="9804867at2"/>
<dbReference type="AlphaFoldDB" id="D2RK32"/>
<dbReference type="HOGENOM" id="CLU_2550602_0_0_9"/>
<accession>D2RK32</accession>
<evidence type="ECO:0000313" key="1">
    <source>
        <dbReference type="EMBL" id="ADB47434.1"/>
    </source>
</evidence>
<name>D2RK32_ACIFV</name>
<sequence>MKTWDDYKSHVKSLREKERRNMENIEELAELTFPSYNLKALGSMTRKELTAEILKSIDSLKAGRVYTAEEVDKILEEDFIKR</sequence>
<dbReference type="KEGG" id="afn:Acfer_1065"/>
<reference evidence="1 2" key="1">
    <citation type="journal article" date="2010" name="Stand. Genomic Sci.">
        <title>Complete genome sequence of Acidaminococcus fermentans type strain (VR4).</title>
        <authorList>
            <person name="Chang Y.J."/>
            <person name="Pukall R."/>
            <person name="Saunders E."/>
            <person name="Lapidus A."/>
            <person name="Copeland A."/>
            <person name="Nolan M."/>
            <person name="Glavina Del Rio T."/>
            <person name="Lucas S."/>
            <person name="Chen F."/>
            <person name="Tice H."/>
            <person name="Cheng J.F."/>
            <person name="Han C."/>
            <person name="Detter J.C."/>
            <person name="Bruce D."/>
            <person name="Goodwin L."/>
            <person name="Pitluck S."/>
            <person name="Mikhailova N."/>
            <person name="Liolios K."/>
            <person name="Pati A."/>
            <person name="Ivanova N."/>
            <person name="Mavromatis K."/>
            <person name="Chen A."/>
            <person name="Palaniappan K."/>
            <person name="Land M."/>
            <person name="Hauser L."/>
            <person name="Jeffries C.D."/>
            <person name="Brettin T."/>
            <person name="Rohde M."/>
            <person name="Goker M."/>
            <person name="Bristow J."/>
            <person name="Eisen J.A."/>
            <person name="Markowitz V."/>
            <person name="Hugenholtz P."/>
            <person name="Kyrpides N.C."/>
            <person name="Klenk H.P."/>
        </authorList>
    </citation>
    <scope>NUCLEOTIDE SEQUENCE [LARGE SCALE GENOMIC DNA]</scope>
    <source>
        <strain evidence="2">ATCC 25085 / DSM 20731 / CCUG 9996 / CIP 106432 / VR4</strain>
    </source>
</reference>
<keyword evidence="2" id="KW-1185">Reference proteome</keyword>